<feature type="domain" description="Acyl-CoA oxidase/dehydrogenase middle" evidence="15">
    <location>
        <begin position="164"/>
        <end position="257"/>
    </location>
</feature>
<evidence type="ECO:0000259" key="15">
    <source>
        <dbReference type="Pfam" id="PF02770"/>
    </source>
</evidence>
<dbReference type="InterPro" id="IPR006091">
    <property type="entry name" value="Acyl-CoA_Oxase/DH_mid-dom"/>
</dbReference>
<dbReference type="Pfam" id="PF00441">
    <property type="entry name" value="Acyl-CoA_dh_1"/>
    <property type="match status" value="1"/>
</dbReference>
<organism evidence="17 18">
    <name type="scientific">Hohenbuehelia grisea</name>
    <dbReference type="NCBI Taxonomy" id="104357"/>
    <lineage>
        <taxon>Eukaryota</taxon>
        <taxon>Fungi</taxon>
        <taxon>Dikarya</taxon>
        <taxon>Basidiomycota</taxon>
        <taxon>Agaricomycotina</taxon>
        <taxon>Agaricomycetes</taxon>
        <taxon>Agaricomycetidae</taxon>
        <taxon>Agaricales</taxon>
        <taxon>Pleurotineae</taxon>
        <taxon>Pleurotaceae</taxon>
        <taxon>Hohenbuehelia</taxon>
    </lineage>
</organism>
<name>A0ABR3J0T3_9AGAR</name>
<dbReference type="PROSITE" id="PS00072">
    <property type="entry name" value="ACYL_COA_DH_1"/>
    <property type="match status" value="1"/>
</dbReference>
<dbReference type="InterPro" id="IPR036250">
    <property type="entry name" value="AcylCo_DH-like_C"/>
</dbReference>
<keyword evidence="18" id="KW-1185">Reference proteome</keyword>
<protein>
    <recommendedName>
        <fullName evidence="11">short-chain 2-methylacyl-CoA dehydrogenase</fullName>
        <ecNumber evidence="11">1.3.8.5</ecNumber>
    </recommendedName>
</protein>
<feature type="domain" description="Acyl-CoA dehydrogenase/oxidase C-terminal" evidence="14">
    <location>
        <begin position="270"/>
        <end position="399"/>
    </location>
</feature>
<keyword evidence="8 13" id="KW-0560">Oxidoreductase</keyword>
<dbReference type="InterPro" id="IPR006089">
    <property type="entry name" value="Acyl-CoA_DH_CS"/>
</dbReference>
<dbReference type="InterPro" id="IPR037069">
    <property type="entry name" value="AcylCoA_DH/ox_N_sf"/>
</dbReference>
<evidence type="ECO:0000256" key="12">
    <source>
        <dbReference type="ARBA" id="ARBA00048235"/>
    </source>
</evidence>
<evidence type="ECO:0000256" key="9">
    <source>
        <dbReference type="ARBA" id="ARBA00023098"/>
    </source>
</evidence>
<dbReference type="InterPro" id="IPR009100">
    <property type="entry name" value="AcylCoA_DH/oxidase_NM_dom_sf"/>
</dbReference>
<dbReference type="Gene3D" id="1.20.140.10">
    <property type="entry name" value="Butyryl-CoA Dehydrogenase, subunit A, domain 3"/>
    <property type="match status" value="1"/>
</dbReference>
<evidence type="ECO:0000313" key="17">
    <source>
        <dbReference type="EMBL" id="KAL0949108.1"/>
    </source>
</evidence>
<dbReference type="PANTHER" id="PTHR43884">
    <property type="entry name" value="ACYL-COA DEHYDROGENASE"/>
    <property type="match status" value="1"/>
</dbReference>
<evidence type="ECO:0000256" key="8">
    <source>
        <dbReference type="ARBA" id="ARBA00023002"/>
    </source>
</evidence>
<keyword evidence="6 13" id="KW-0274">FAD</keyword>
<evidence type="ECO:0000313" key="18">
    <source>
        <dbReference type="Proteomes" id="UP001556367"/>
    </source>
</evidence>
<sequence length="474" mass="52043">MLRNIALQASKAARFVPRSTGVLHSARAFSASTAVLNEHASLPSLHTFTEEEQMLRDAVRKFATDVVGPKVREMDENEMMDPSVISGLFEQGLMGIETSADHNGAESSFTSAIIAIEELARIDPSVSVLCDVHNTLVNTVIRKYGTKEQQDKWLPQLAESKLGSFCLSESASGSDAFALQTRARKEGDSWILNGSKMWITNSWEAEVFLIFANVDPSKGYKGITCFVATKDMGIQIAKKEQKLGIRASSTCTLNFDDLKIPAENVIGGEGKGYKMAIEILNEGRIGIAAQMLGLAQGAFDKAVPYTYQREQFGQPIGTFQGMAFQIAQAAIDLETARLLTYNAARLKEEGKAFTREAAMAKYHASVVAQRVSGQAIEWAGGVGFTRETGIEKFWRDSKIVSRHFAVPYCVGLLMIEYRAPSTKAHLIFNCRLSRSSSRRSILKAILRFIVTHFIVLKNEFALGGDNAKTNASLD</sequence>
<evidence type="ECO:0000256" key="6">
    <source>
        <dbReference type="ARBA" id="ARBA00022827"/>
    </source>
</evidence>
<evidence type="ECO:0000256" key="10">
    <source>
        <dbReference type="ARBA" id="ARBA00037895"/>
    </source>
</evidence>
<dbReference type="PANTHER" id="PTHR43884:SF1">
    <property type="entry name" value="SHORT_BRANCHED CHAIN SPECIFIC ACYL-COA DEHYDROGENASE, MITOCHONDRIAL"/>
    <property type="match status" value="1"/>
</dbReference>
<comment type="cofactor">
    <cofactor evidence="1 13">
        <name>FAD</name>
        <dbReference type="ChEBI" id="CHEBI:57692"/>
    </cofactor>
</comment>
<comment type="caution">
    <text evidence="17">The sequence shown here is derived from an EMBL/GenBank/DDBJ whole genome shotgun (WGS) entry which is preliminary data.</text>
</comment>
<evidence type="ECO:0000256" key="7">
    <source>
        <dbReference type="ARBA" id="ARBA00022832"/>
    </source>
</evidence>
<evidence type="ECO:0000256" key="1">
    <source>
        <dbReference type="ARBA" id="ARBA00001974"/>
    </source>
</evidence>
<proteinExistence type="inferred from homology"/>
<comment type="pathway">
    <text evidence="2">Lipid metabolism; mitochondrial fatty acid beta-oxidation.</text>
</comment>
<evidence type="ECO:0000259" key="14">
    <source>
        <dbReference type="Pfam" id="PF00441"/>
    </source>
</evidence>
<evidence type="ECO:0000256" key="5">
    <source>
        <dbReference type="ARBA" id="ARBA00022630"/>
    </source>
</evidence>
<dbReference type="Gene3D" id="1.10.540.10">
    <property type="entry name" value="Acyl-CoA dehydrogenase/oxidase, N-terminal domain"/>
    <property type="match status" value="1"/>
</dbReference>
<comment type="pathway">
    <text evidence="10">Amino-acid degradation; L-isoleucine degradation.</text>
</comment>
<reference evidence="18" key="1">
    <citation type="submission" date="2024-06" db="EMBL/GenBank/DDBJ databases">
        <title>Multi-omics analyses provide insights into the biosynthesis of the anticancer antibiotic pleurotin in Hohenbuehelia grisea.</title>
        <authorList>
            <person name="Weaver J.A."/>
            <person name="Alberti F."/>
        </authorList>
    </citation>
    <scope>NUCLEOTIDE SEQUENCE [LARGE SCALE GENOMIC DNA]</scope>
    <source>
        <strain evidence="18">T-177</strain>
    </source>
</reference>
<dbReference type="PROSITE" id="PS00073">
    <property type="entry name" value="ACYL_COA_DH_2"/>
    <property type="match status" value="1"/>
</dbReference>
<accession>A0ABR3J0T3</accession>
<dbReference type="EMBL" id="JASNQZ010000012">
    <property type="protein sequence ID" value="KAL0949108.1"/>
    <property type="molecule type" value="Genomic_DNA"/>
</dbReference>
<dbReference type="Gene3D" id="2.40.110.10">
    <property type="entry name" value="Butyryl-CoA Dehydrogenase, subunit A, domain 2"/>
    <property type="match status" value="1"/>
</dbReference>
<comment type="subunit">
    <text evidence="4">Homotetramer.</text>
</comment>
<evidence type="ECO:0000256" key="2">
    <source>
        <dbReference type="ARBA" id="ARBA00005198"/>
    </source>
</evidence>
<comment type="catalytic activity">
    <reaction evidence="12">
        <text>2-methylbutanoyl-CoA + oxidized [electron-transfer flavoprotein] + H(+) = (2E)-2-methylbut-2-enoyl-CoA + reduced [electron-transfer flavoprotein]</text>
        <dbReference type="Rhea" id="RHEA:43780"/>
        <dbReference type="Rhea" id="RHEA-COMP:10685"/>
        <dbReference type="Rhea" id="RHEA-COMP:10686"/>
        <dbReference type="ChEBI" id="CHEBI:15378"/>
        <dbReference type="ChEBI" id="CHEBI:57336"/>
        <dbReference type="ChEBI" id="CHEBI:57337"/>
        <dbReference type="ChEBI" id="CHEBI:57692"/>
        <dbReference type="ChEBI" id="CHEBI:58307"/>
        <dbReference type="EC" id="1.3.8.5"/>
    </reaction>
    <physiologicalReaction direction="left-to-right" evidence="12">
        <dbReference type="Rhea" id="RHEA:43781"/>
    </physiologicalReaction>
</comment>
<dbReference type="Pfam" id="PF02771">
    <property type="entry name" value="Acyl-CoA_dh_N"/>
    <property type="match status" value="1"/>
</dbReference>
<gene>
    <name evidence="17" type="ORF">HGRIS_009196</name>
</gene>
<dbReference type="SUPFAM" id="SSF47203">
    <property type="entry name" value="Acyl-CoA dehydrogenase C-terminal domain-like"/>
    <property type="match status" value="1"/>
</dbReference>
<dbReference type="InterPro" id="IPR009075">
    <property type="entry name" value="AcylCo_DH/oxidase_C"/>
</dbReference>
<dbReference type="Pfam" id="PF02770">
    <property type="entry name" value="Acyl-CoA_dh_M"/>
    <property type="match status" value="1"/>
</dbReference>
<dbReference type="InterPro" id="IPR013786">
    <property type="entry name" value="AcylCoA_DH/ox_N"/>
</dbReference>
<dbReference type="InterPro" id="IPR046373">
    <property type="entry name" value="Acyl-CoA_Oxase/DH_mid-dom_sf"/>
</dbReference>
<comment type="similarity">
    <text evidence="3 13">Belongs to the acyl-CoA dehydrogenase family.</text>
</comment>
<keyword evidence="7" id="KW-0276">Fatty acid metabolism</keyword>
<dbReference type="SUPFAM" id="SSF56645">
    <property type="entry name" value="Acyl-CoA dehydrogenase NM domain-like"/>
    <property type="match status" value="1"/>
</dbReference>
<keyword evidence="9" id="KW-0443">Lipid metabolism</keyword>
<evidence type="ECO:0000259" key="16">
    <source>
        <dbReference type="Pfam" id="PF02771"/>
    </source>
</evidence>
<evidence type="ECO:0000256" key="3">
    <source>
        <dbReference type="ARBA" id="ARBA00009347"/>
    </source>
</evidence>
<keyword evidence="5 13" id="KW-0285">Flavoprotein</keyword>
<evidence type="ECO:0000256" key="4">
    <source>
        <dbReference type="ARBA" id="ARBA00011881"/>
    </source>
</evidence>
<evidence type="ECO:0000256" key="11">
    <source>
        <dbReference type="ARBA" id="ARBA00039036"/>
    </source>
</evidence>
<feature type="domain" description="Acyl-CoA dehydrogenase/oxidase N-terminal" evidence="16">
    <location>
        <begin position="49"/>
        <end position="159"/>
    </location>
</feature>
<dbReference type="EC" id="1.3.8.5" evidence="11"/>
<dbReference type="Proteomes" id="UP001556367">
    <property type="component" value="Unassembled WGS sequence"/>
</dbReference>
<evidence type="ECO:0000256" key="13">
    <source>
        <dbReference type="RuleBase" id="RU362125"/>
    </source>
</evidence>